<proteinExistence type="predicted"/>
<dbReference type="PANTHER" id="PTHR24172">
    <property type="entry name" value="ANK_REP_REGION DOMAIN-CONTAINING PROTEIN"/>
    <property type="match status" value="1"/>
</dbReference>
<feature type="repeat" description="ANK" evidence="1">
    <location>
        <begin position="292"/>
        <end position="313"/>
    </location>
</feature>
<dbReference type="PROSITE" id="PS50088">
    <property type="entry name" value="ANK_REPEAT"/>
    <property type="match status" value="8"/>
</dbReference>
<feature type="repeat" description="ANK" evidence="1">
    <location>
        <begin position="1114"/>
        <end position="1147"/>
    </location>
</feature>
<dbReference type="Gene3D" id="1.20.890.10">
    <property type="entry name" value="cAMP-dependent protein kinase regulatory subunit, dimerization-anchoring domain"/>
    <property type="match status" value="1"/>
</dbReference>
<feature type="repeat" description="ANK" evidence="1">
    <location>
        <begin position="143"/>
        <end position="180"/>
    </location>
</feature>
<dbReference type="InterPro" id="IPR002110">
    <property type="entry name" value="Ankyrin_rpt"/>
</dbReference>
<organism evidence="2 3">
    <name type="scientific">Plectus sambesii</name>
    <dbReference type="NCBI Taxonomy" id="2011161"/>
    <lineage>
        <taxon>Eukaryota</taxon>
        <taxon>Metazoa</taxon>
        <taxon>Ecdysozoa</taxon>
        <taxon>Nematoda</taxon>
        <taxon>Chromadorea</taxon>
        <taxon>Plectida</taxon>
        <taxon>Plectina</taxon>
        <taxon>Plectoidea</taxon>
        <taxon>Plectidae</taxon>
        <taxon>Plectus</taxon>
    </lineage>
</organism>
<dbReference type="InterPro" id="IPR007858">
    <property type="entry name" value="Dpy-30_motif"/>
</dbReference>
<dbReference type="SMART" id="SM00248">
    <property type="entry name" value="ANK"/>
    <property type="match status" value="15"/>
</dbReference>
<name>A0A914UND6_9BILA</name>
<dbReference type="Proteomes" id="UP000887566">
    <property type="component" value="Unplaced"/>
</dbReference>
<accession>A0A914UND6</accession>
<dbReference type="PROSITE" id="PS50297">
    <property type="entry name" value="ANK_REP_REGION"/>
    <property type="match status" value="6"/>
</dbReference>
<dbReference type="Gene3D" id="1.25.40.20">
    <property type="entry name" value="Ankyrin repeat-containing domain"/>
    <property type="match status" value="6"/>
</dbReference>
<evidence type="ECO:0000256" key="1">
    <source>
        <dbReference type="PROSITE-ProRule" id="PRU00023"/>
    </source>
</evidence>
<evidence type="ECO:0000313" key="3">
    <source>
        <dbReference type="WBParaSite" id="PSAMB.scaffold10size141368.g36.t1"/>
    </source>
</evidence>
<evidence type="ECO:0000313" key="2">
    <source>
        <dbReference type="Proteomes" id="UP000887566"/>
    </source>
</evidence>
<reference evidence="3" key="1">
    <citation type="submission" date="2022-11" db="UniProtKB">
        <authorList>
            <consortium name="WormBaseParasite"/>
        </authorList>
    </citation>
    <scope>IDENTIFICATION</scope>
</reference>
<sequence>MKRKNYKLSQSVDTGVLEHRRLSIAGELDRWLIRGDVARLETLILEGKSELLQAKTSPHVKTRAFLKSISGYAQAVDAFLTAVVAGNVQTVKEMSSYKHASLATHPATGANALHLAAIWGQMDVLRLLVRSLGQEHVNDRDMEGRTPLHYAAAFAGDDETKIAFYDVLVTHGASEDAVDTEGYTPQNYLRNPALLDFSQVQGLNKFPLSMGDDVDQLIARRNIRALEDILLGGDHAQLENRIFPPGSQDLQGILANLKVRVSAIHEAIRDGDEPTFKHLVDKKRLACARDEDGRTPLHSAVLHDREEIANFLLLVFPHCVDQTDKKGRTAFHYTCCLPDINKQQIFSRLLLGAGCNRSLRDASGHTAGYYQKHSKSARRLYESVRYHPPPDDIMTDEVTSPPTTINEEVERQVLDLAVTEDYRRLETLMHEGKGDEINKIARKHTQNKAVFKLITGFRSIQSRLKAAMEAVDDADMRKVKSLVDKKQVAEARDSRGFGILHMTVFRERHEIVELLAKTLPVCMTVVDFHGRSALHYAATQQNAIYDTLIDAGADANLLDNDGVTAEEYRQAPEKMPRPSSAVTETSSVVITDLPHAAIHVLEDPIYDPDAPAQDLIDEWLADGETDHLEQLVLDGRGQLLIDRKSSNPASAEFLRALIQYQAKIDAIHKAVEEGDVRRVKSLIDRVQLATARDRQGLTPLHKAILHGQTNTVRYLLARYPNIINATDHVGRTPLHYATADPNGDHFIKMLQKAGGDAFIEDKHGHTPFYYRTHPRGMNLRTLKDNAVMNQLMTGELSRPLLQDLEEDITDWLHTGNIGKLEELVLNGYADLLLGRTHEVEDLNAVAFLEILPQYQGKILAIHKAVQSGNLRSVKLLTDRKKLALCRDSRGLSPLHNAIVFDKPDIAKYLIRNYPQSVNAMDHNKRTPLHYAAALRDGGYLYKIMRKAGADPNILDCNGRPAKYYLRFPGELDLASLKMDTKTALKHVLHNRVAPSYLESNIQQWLREGNVNKLEQLVLSGCGDLLLERKSTNTDTTDFLNDLEEYLQKIDNIHKAVREGDIRQFKQLVDRRRLAMARDRKGCTPLHDAIVYEQTDIVRYIASNYSTVLNAPDYNKRTPMHYAAAARDGGHYLKILSKAGADPMAVDNEGRTPDYYRRNPGILDLKLIRERDLDIAEVLVLNEHMFEEAADFERVDSRLSDADSVITAFSSQRDDDVDDAARMAFEAVLNERVEAHLRTTDRRTLPATENGLYLARTVGPILTKALAEVVIRRPSDPITFISDWLYRYREENVLRWDSRTSPNDLEANKIRLNRVKRANRLANGDSH</sequence>
<dbReference type="Pfam" id="PF12796">
    <property type="entry name" value="Ank_2"/>
    <property type="match status" value="6"/>
</dbReference>
<dbReference type="SUPFAM" id="SSF48403">
    <property type="entry name" value="Ankyrin repeat"/>
    <property type="match status" value="4"/>
</dbReference>
<protein>
    <submittedName>
        <fullName evidence="3">Uncharacterized protein</fullName>
    </submittedName>
</protein>
<feature type="repeat" description="ANK" evidence="1">
    <location>
        <begin position="729"/>
        <end position="762"/>
    </location>
</feature>
<keyword evidence="2" id="KW-1185">Reference proteome</keyword>
<dbReference type="InterPro" id="IPR036770">
    <property type="entry name" value="Ankyrin_rpt-contain_sf"/>
</dbReference>
<feature type="repeat" description="ANK" evidence="1">
    <location>
        <begin position="695"/>
        <end position="727"/>
    </location>
</feature>
<dbReference type="PANTHER" id="PTHR24172:SF4">
    <property type="entry name" value="ANK_REP_REGION DOMAIN-CONTAINING PROTEIN"/>
    <property type="match status" value="1"/>
</dbReference>
<feature type="repeat" description="ANK" evidence="1">
    <location>
        <begin position="923"/>
        <end position="956"/>
    </location>
</feature>
<dbReference type="CDD" id="cd22966">
    <property type="entry name" value="DD_DYDC-like"/>
    <property type="match status" value="1"/>
</dbReference>
<feature type="repeat" description="ANK" evidence="1">
    <location>
        <begin position="108"/>
        <end position="140"/>
    </location>
</feature>
<dbReference type="WBParaSite" id="PSAMB.scaffold10size141368.g36.t1">
    <property type="protein sequence ID" value="PSAMB.scaffold10size141368.g36.t1"/>
    <property type="gene ID" value="PSAMB.scaffold10size141368.g36"/>
</dbReference>
<dbReference type="Pfam" id="PF05186">
    <property type="entry name" value="Dpy-30"/>
    <property type="match status" value="1"/>
</dbReference>
<feature type="repeat" description="ANK" evidence="1">
    <location>
        <begin position="529"/>
        <end position="560"/>
    </location>
</feature>
<keyword evidence="1" id="KW-0040">ANK repeat</keyword>
<dbReference type="InterPro" id="IPR049630">
    <property type="entry name" value="DYDC-like_DD"/>
</dbReference>